<dbReference type="PANTHER" id="PTHR45926">
    <property type="entry name" value="OSJNBA0053K19.4 PROTEIN"/>
    <property type="match status" value="1"/>
</dbReference>
<feature type="domain" description="NET" evidence="7">
    <location>
        <begin position="389"/>
        <end position="470"/>
    </location>
</feature>
<dbReference type="PROSITE" id="PS51525">
    <property type="entry name" value="NET"/>
    <property type="match status" value="1"/>
</dbReference>
<dbReference type="SUPFAM" id="SSF47370">
    <property type="entry name" value="Bromodomain"/>
    <property type="match status" value="1"/>
</dbReference>
<sequence>MASALLASRNEPYWGDRKVYMRKNLNSRPNSWPVHNPNPNPNHGFSVPSIRIHGSDCREENGDALAVANGVASDDSSSLNRRLIDVNHQSDAGLTGATASYVTFNISACSKKELRELKRRFVSELEQIRSVTSRIELRELQTSARSLGHCASGIYCGGREVTSSTAFQQNQLTFLDPFSGRDVKDSESKTEPYGHSVAASAAAANSKKLLSTMMKKCGQILSKLMKHKGGVWFNSPVDVEGMGLHDYRQIVKNPMDLGTVKSRLNGGFYLTPLDFAQDIRLTFNNALLYNPETHEVHKLAAMLLRQFEALFVPAYNRYEKQQLDISRQGEDKQISSWCRPSLAIEQRQEPLPSLPPPVGAAVSPKPLVPPSLAQPPIPTRTVVGRQPKPKAKDPNKRPMSDEERQKLSSGLQNIPQEKMSQLMQILKKRNVEIQLEGDEIILDFEGMDTETLWELDRFVCNFKKLQNKIMRQEAMAGKLVSSVPAVVDKLLVVDETSEALAGKKIKKVDPADEEIDIGDEMPPANYPSVEIEKDDVRASGSSSSDSDSSSSSGTHR</sequence>
<keyword evidence="9" id="KW-1185">Reference proteome</keyword>
<feature type="region of interest" description="Disordered" evidence="5">
    <location>
        <begin position="512"/>
        <end position="556"/>
    </location>
</feature>
<evidence type="ECO:0000256" key="4">
    <source>
        <dbReference type="PROSITE-ProRule" id="PRU00035"/>
    </source>
</evidence>
<keyword evidence="2 4" id="KW-0103">Bromodomain</keyword>
<dbReference type="InterPro" id="IPR001487">
    <property type="entry name" value="Bromodomain"/>
</dbReference>
<proteinExistence type="predicted"/>
<evidence type="ECO:0000259" key="7">
    <source>
        <dbReference type="PROSITE" id="PS51525"/>
    </source>
</evidence>
<accession>A0A2I0ABI8</accession>
<dbReference type="InterPro" id="IPR036427">
    <property type="entry name" value="Bromodomain-like_sf"/>
</dbReference>
<evidence type="ECO:0000256" key="2">
    <source>
        <dbReference type="ARBA" id="ARBA00023117"/>
    </source>
</evidence>
<feature type="compositionally biased region" description="Pro residues" evidence="5">
    <location>
        <begin position="366"/>
        <end position="378"/>
    </location>
</feature>
<feature type="domain" description="Bromo" evidence="6">
    <location>
        <begin position="233"/>
        <end position="297"/>
    </location>
</feature>
<dbReference type="SMART" id="SM00297">
    <property type="entry name" value="BROMO"/>
    <property type="match status" value="1"/>
</dbReference>
<feature type="compositionally biased region" description="Low complexity" evidence="5">
    <location>
        <begin position="539"/>
        <end position="556"/>
    </location>
</feature>
<dbReference type="Proteomes" id="UP000236161">
    <property type="component" value="Unassembled WGS sequence"/>
</dbReference>
<evidence type="ECO:0000313" key="9">
    <source>
        <dbReference type="Proteomes" id="UP000236161"/>
    </source>
</evidence>
<evidence type="ECO:0000259" key="6">
    <source>
        <dbReference type="PROSITE" id="PS50014"/>
    </source>
</evidence>
<evidence type="ECO:0000313" key="8">
    <source>
        <dbReference type="EMBL" id="PKA52910.1"/>
    </source>
</evidence>
<dbReference type="PROSITE" id="PS50014">
    <property type="entry name" value="BROMODOMAIN_2"/>
    <property type="match status" value="1"/>
</dbReference>
<feature type="compositionally biased region" description="Basic and acidic residues" evidence="5">
    <location>
        <begin position="390"/>
        <end position="406"/>
    </location>
</feature>
<organism evidence="8 9">
    <name type="scientific">Apostasia shenzhenica</name>
    <dbReference type="NCBI Taxonomy" id="1088818"/>
    <lineage>
        <taxon>Eukaryota</taxon>
        <taxon>Viridiplantae</taxon>
        <taxon>Streptophyta</taxon>
        <taxon>Embryophyta</taxon>
        <taxon>Tracheophyta</taxon>
        <taxon>Spermatophyta</taxon>
        <taxon>Magnoliopsida</taxon>
        <taxon>Liliopsida</taxon>
        <taxon>Asparagales</taxon>
        <taxon>Orchidaceae</taxon>
        <taxon>Apostasioideae</taxon>
        <taxon>Apostasia</taxon>
    </lineage>
</organism>
<feature type="region of interest" description="Disordered" evidence="5">
    <location>
        <begin position="349"/>
        <end position="412"/>
    </location>
</feature>
<name>A0A2I0ABI8_9ASPA</name>
<dbReference type="Gene3D" id="1.20.920.10">
    <property type="entry name" value="Bromodomain-like"/>
    <property type="match status" value="1"/>
</dbReference>
<dbReference type="InterPro" id="IPR027353">
    <property type="entry name" value="NET_dom"/>
</dbReference>
<dbReference type="Pfam" id="PF00439">
    <property type="entry name" value="Bromodomain"/>
    <property type="match status" value="1"/>
</dbReference>
<dbReference type="STRING" id="1088818.A0A2I0ABI8"/>
<dbReference type="InterPro" id="IPR038336">
    <property type="entry name" value="NET_sf"/>
</dbReference>
<evidence type="ECO:0000256" key="5">
    <source>
        <dbReference type="SAM" id="MobiDB-lite"/>
    </source>
</evidence>
<reference evidence="8 9" key="1">
    <citation type="journal article" date="2017" name="Nature">
        <title>The Apostasia genome and the evolution of orchids.</title>
        <authorList>
            <person name="Zhang G.Q."/>
            <person name="Liu K.W."/>
            <person name="Li Z."/>
            <person name="Lohaus R."/>
            <person name="Hsiao Y.Y."/>
            <person name="Niu S.C."/>
            <person name="Wang J.Y."/>
            <person name="Lin Y.C."/>
            <person name="Xu Q."/>
            <person name="Chen L.J."/>
            <person name="Yoshida K."/>
            <person name="Fujiwara S."/>
            <person name="Wang Z.W."/>
            <person name="Zhang Y.Q."/>
            <person name="Mitsuda N."/>
            <person name="Wang M."/>
            <person name="Liu G.H."/>
            <person name="Pecoraro L."/>
            <person name="Huang H.X."/>
            <person name="Xiao X.J."/>
            <person name="Lin M."/>
            <person name="Wu X.Y."/>
            <person name="Wu W.L."/>
            <person name="Chen Y.Y."/>
            <person name="Chang S.B."/>
            <person name="Sakamoto S."/>
            <person name="Ohme-Takagi M."/>
            <person name="Yagi M."/>
            <person name="Zeng S.J."/>
            <person name="Shen C.Y."/>
            <person name="Yeh C.M."/>
            <person name="Luo Y.B."/>
            <person name="Tsai W.C."/>
            <person name="Van de Peer Y."/>
            <person name="Liu Z.J."/>
        </authorList>
    </citation>
    <scope>NUCLEOTIDE SEQUENCE [LARGE SCALE GENOMIC DNA]</scope>
    <source>
        <strain evidence="9">cv. Shenzhen</strain>
        <tissue evidence="8">Stem</tissue>
    </source>
</reference>
<dbReference type="Pfam" id="PF17035">
    <property type="entry name" value="BET"/>
    <property type="match status" value="1"/>
</dbReference>
<dbReference type="AlphaFoldDB" id="A0A2I0ABI8"/>
<protein>
    <submittedName>
        <fullName evidence="8">Transcription factor GTE3, chloroplastic</fullName>
    </submittedName>
</protein>
<dbReference type="PRINTS" id="PR00503">
    <property type="entry name" value="BROMODOMAIN"/>
</dbReference>
<dbReference type="OrthoDB" id="21449at2759"/>
<evidence type="ECO:0000256" key="1">
    <source>
        <dbReference type="ARBA" id="ARBA00023015"/>
    </source>
</evidence>
<keyword evidence="1" id="KW-0805">Transcription regulation</keyword>
<dbReference type="Gene3D" id="1.20.1270.220">
    <property type="match status" value="1"/>
</dbReference>
<dbReference type="EMBL" id="KZ452001">
    <property type="protein sequence ID" value="PKA52910.1"/>
    <property type="molecule type" value="Genomic_DNA"/>
</dbReference>
<keyword evidence="3" id="KW-0804">Transcription</keyword>
<gene>
    <name evidence="8" type="primary">GTE3</name>
    <name evidence="8" type="ORF">AXF42_Ash001891</name>
</gene>
<evidence type="ECO:0000256" key="3">
    <source>
        <dbReference type="ARBA" id="ARBA00023163"/>
    </source>
</evidence>